<gene>
    <name evidence="6" type="ORF">CAL29_18530</name>
</gene>
<dbReference type="AlphaFoldDB" id="A0A261RZ91"/>
<dbReference type="CDD" id="cd08421">
    <property type="entry name" value="PBP2_LTTR_like_1"/>
    <property type="match status" value="1"/>
</dbReference>
<dbReference type="Proteomes" id="UP000216020">
    <property type="component" value="Unassembled WGS sequence"/>
</dbReference>
<name>A0A261RZ91_9BORD</name>
<dbReference type="InterPro" id="IPR036390">
    <property type="entry name" value="WH_DNA-bd_sf"/>
</dbReference>
<dbReference type="GO" id="GO:0003700">
    <property type="term" value="F:DNA-binding transcription factor activity"/>
    <property type="evidence" value="ECO:0007669"/>
    <property type="project" value="InterPro"/>
</dbReference>
<dbReference type="InterPro" id="IPR050950">
    <property type="entry name" value="HTH-type_LysR_regulators"/>
</dbReference>
<dbReference type="Gene3D" id="1.10.10.10">
    <property type="entry name" value="Winged helix-like DNA-binding domain superfamily/Winged helix DNA-binding domain"/>
    <property type="match status" value="1"/>
</dbReference>
<evidence type="ECO:0000313" key="7">
    <source>
        <dbReference type="Proteomes" id="UP000216020"/>
    </source>
</evidence>
<dbReference type="FunFam" id="1.10.10.10:FF:000001">
    <property type="entry name" value="LysR family transcriptional regulator"/>
    <property type="match status" value="1"/>
</dbReference>
<dbReference type="Pfam" id="PF00126">
    <property type="entry name" value="HTH_1"/>
    <property type="match status" value="1"/>
</dbReference>
<keyword evidence="2" id="KW-0805">Transcription regulation</keyword>
<feature type="domain" description="HTH lysR-type" evidence="5">
    <location>
        <begin position="3"/>
        <end position="60"/>
    </location>
</feature>
<dbReference type="EMBL" id="NEVM01000005">
    <property type="protein sequence ID" value="OZI30067.1"/>
    <property type="molecule type" value="Genomic_DNA"/>
</dbReference>
<evidence type="ECO:0000313" key="6">
    <source>
        <dbReference type="EMBL" id="OZI30067.1"/>
    </source>
</evidence>
<dbReference type="InterPro" id="IPR005119">
    <property type="entry name" value="LysR_subst-bd"/>
</dbReference>
<dbReference type="Gene3D" id="3.40.190.10">
    <property type="entry name" value="Periplasmic binding protein-like II"/>
    <property type="match status" value="2"/>
</dbReference>
<keyword evidence="7" id="KW-1185">Reference proteome</keyword>
<evidence type="ECO:0000256" key="3">
    <source>
        <dbReference type="ARBA" id="ARBA00023125"/>
    </source>
</evidence>
<keyword evidence="4" id="KW-0804">Transcription</keyword>
<evidence type="ECO:0000256" key="1">
    <source>
        <dbReference type="ARBA" id="ARBA00009437"/>
    </source>
</evidence>
<accession>A0A261RZ91</accession>
<dbReference type="PANTHER" id="PTHR30419:SF2">
    <property type="entry name" value="LYSR FAMILY TRANSCRIPTIONAL REGULATOR"/>
    <property type="match status" value="1"/>
</dbReference>
<sequence length="292" mass="32103">MRFDVDSLRVFAAVVEQGSIAAAAQATHIVASAVSRRVSELEQDAGVALFARHSRGVRPTPAGQTLYRHARRIFEQIAQAEGELHEYTMGVRGHVRMSVNLTAMAYYLPRALQSFLSANAAIRIDLIEKTSDLVLRMVENGTVDFGICALTEPVAHLACRPYRVDRLFVVVPARHRFARRTSLRFEDVLDENFVGMQDGASIFTLSQRAAAASGRRLRLRIQVTSFEAVRNMVAAGMGVGLLPEIAIGRKDANLVKVPLDEPWAFRPLEIVARDFGALPAAAKLLVEQLVDG</sequence>
<dbReference type="Pfam" id="PF03466">
    <property type="entry name" value="LysR_substrate"/>
    <property type="match status" value="1"/>
</dbReference>
<keyword evidence="3" id="KW-0238">DNA-binding</keyword>
<proteinExistence type="inferred from homology"/>
<evidence type="ECO:0000256" key="4">
    <source>
        <dbReference type="ARBA" id="ARBA00023163"/>
    </source>
</evidence>
<dbReference type="InterPro" id="IPR036388">
    <property type="entry name" value="WH-like_DNA-bd_sf"/>
</dbReference>
<organism evidence="6 7">
    <name type="scientific">Bordetella genomosp. 10</name>
    <dbReference type="NCBI Taxonomy" id="1416804"/>
    <lineage>
        <taxon>Bacteria</taxon>
        <taxon>Pseudomonadati</taxon>
        <taxon>Pseudomonadota</taxon>
        <taxon>Betaproteobacteria</taxon>
        <taxon>Burkholderiales</taxon>
        <taxon>Alcaligenaceae</taxon>
        <taxon>Bordetella</taxon>
    </lineage>
</organism>
<comment type="caution">
    <text evidence="6">The sequence shown here is derived from an EMBL/GenBank/DDBJ whole genome shotgun (WGS) entry which is preliminary data.</text>
</comment>
<evidence type="ECO:0000256" key="2">
    <source>
        <dbReference type="ARBA" id="ARBA00023015"/>
    </source>
</evidence>
<dbReference type="RefSeq" id="WP_094854506.1">
    <property type="nucleotide sequence ID" value="NZ_NEVM01000005.1"/>
</dbReference>
<comment type="similarity">
    <text evidence="1">Belongs to the LysR transcriptional regulatory family.</text>
</comment>
<evidence type="ECO:0000259" key="5">
    <source>
        <dbReference type="PROSITE" id="PS50931"/>
    </source>
</evidence>
<protein>
    <submittedName>
        <fullName evidence="6">LysR family transcriptional regulator</fullName>
    </submittedName>
</protein>
<reference evidence="7" key="1">
    <citation type="submission" date="2017-05" db="EMBL/GenBank/DDBJ databases">
        <title>Complete and WGS of Bordetella genogroups.</title>
        <authorList>
            <person name="Spilker T."/>
            <person name="Lipuma J."/>
        </authorList>
    </citation>
    <scope>NUCLEOTIDE SEQUENCE [LARGE SCALE GENOMIC DNA]</scope>
    <source>
        <strain evidence="7">AU16122</strain>
    </source>
</reference>
<dbReference type="PROSITE" id="PS50931">
    <property type="entry name" value="HTH_LYSR"/>
    <property type="match status" value="1"/>
</dbReference>
<dbReference type="GO" id="GO:0005829">
    <property type="term" value="C:cytosol"/>
    <property type="evidence" value="ECO:0007669"/>
    <property type="project" value="TreeGrafter"/>
</dbReference>
<dbReference type="SUPFAM" id="SSF53850">
    <property type="entry name" value="Periplasmic binding protein-like II"/>
    <property type="match status" value="1"/>
</dbReference>
<dbReference type="SUPFAM" id="SSF46785">
    <property type="entry name" value="Winged helix' DNA-binding domain"/>
    <property type="match status" value="1"/>
</dbReference>
<dbReference type="OrthoDB" id="9785974at2"/>
<dbReference type="GO" id="GO:0003677">
    <property type="term" value="F:DNA binding"/>
    <property type="evidence" value="ECO:0007669"/>
    <property type="project" value="UniProtKB-KW"/>
</dbReference>
<dbReference type="PANTHER" id="PTHR30419">
    <property type="entry name" value="HTH-TYPE TRANSCRIPTIONAL REGULATOR YBHD"/>
    <property type="match status" value="1"/>
</dbReference>
<dbReference type="InterPro" id="IPR000847">
    <property type="entry name" value="LysR_HTH_N"/>
</dbReference>